<evidence type="ECO:0000313" key="2">
    <source>
        <dbReference type="EMBL" id="BBY63202.1"/>
    </source>
</evidence>
<keyword evidence="1" id="KW-0472">Membrane</keyword>
<dbReference type="KEGG" id="mhev:MHEL_14450"/>
<protein>
    <recommendedName>
        <fullName evidence="4">Transmembrane protein</fullName>
    </recommendedName>
</protein>
<name>A0A7I7T1Q4_9MYCO</name>
<organism evidence="2 3">
    <name type="scientific">Mycolicibacterium helvum</name>
    <dbReference type="NCBI Taxonomy" id="1534349"/>
    <lineage>
        <taxon>Bacteria</taxon>
        <taxon>Bacillati</taxon>
        <taxon>Actinomycetota</taxon>
        <taxon>Actinomycetes</taxon>
        <taxon>Mycobacteriales</taxon>
        <taxon>Mycobacteriaceae</taxon>
        <taxon>Mycolicibacterium</taxon>
    </lineage>
</organism>
<proteinExistence type="predicted"/>
<evidence type="ECO:0008006" key="4">
    <source>
        <dbReference type="Google" id="ProtNLM"/>
    </source>
</evidence>
<accession>A0A7I7T1Q4</accession>
<gene>
    <name evidence="2" type="ORF">MHEL_14450</name>
</gene>
<dbReference type="AlphaFoldDB" id="A0A7I7T1Q4"/>
<dbReference type="EMBL" id="AP022596">
    <property type="protein sequence ID" value="BBY63202.1"/>
    <property type="molecule type" value="Genomic_DNA"/>
</dbReference>
<keyword evidence="1" id="KW-0812">Transmembrane</keyword>
<evidence type="ECO:0000256" key="1">
    <source>
        <dbReference type="SAM" id="Phobius"/>
    </source>
</evidence>
<keyword evidence="1" id="KW-1133">Transmembrane helix</keyword>
<sequence>MRHVIQLVLAALALAGAVITGLQVRSVVFVAPVADGQPSTTSAAYDPPLMMLTWALVTAAGVLAVLGVAGLVRARRARGVTLRTPASDLPVQELT</sequence>
<reference evidence="2 3" key="1">
    <citation type="journal article" date="2019" name="Emerg. Microbes Infect.">
        <title>Comprehensive subspecies identification of 175 nontuberculous mycobacteria species based on 7547 genomic profiles.</title>
        <authorList>
            <person name="Matsumoto Y."/>
            <person name="Kinjo T."/>
            <person name="Motooka D."/>
            <person name="Nabeya D."/>
            <person name="Jung N."/>
            <person name="Uechi K."/>
            <person name="Horii T."/>
            <person name="Iida T."/>
            <person name="Fujita J."/>
            <person name="Nakamura S."/>
        </authorList>
    </citation>
    <scope>NUCLEOTIDE SEQUENCE [LARGE SCALE GENOMIC DNA]</scope>
    <source>
        <strain evidence="2 3">JCM 30396</strain>
    </source>
</reference>
<feature type="transmembrane region" description="Helical" evidence="1">
    <location>
        <begin position="52"/>
        <end position="72"/>
    </location>
</feature>
<dbReference type="Proteomes" id="UP000467148">
    <property type="component" value="Chromosome"/>
</dbReference>
<dbReference type="RefSeq" id="WP_163746889.1">
    <property type="nucleotide sequence ID" value="NZ_AP022596.1"/>
</dbReference>
<evidence type="ECO:0000313" key="3">
    <source>
        <dbReference type="Proteomes" id="UP000467148"/>
    </source>
</evidence>
<keyword evidence="3" id="KW-1185">Reference proteome</keyword>